<accession>A0ABY5A2M8</accession>
<organism evidence="2 3">
    <name type="scientific">Ectopseudomonas hydrolytica</name>
    <dbReference type="NCBI Taxonomy" id="2493633"/>
    <lineage>
        <taxon>Bacteria</taxon>
        <taxon>Pseudomonadati</taxon>
        <taxon>Pseudomonadota</taxon>
        <taxon>Gammaproteobacteria</taxon>
        <taxon>Pseudomonadales</taxon>
        <taxon>Pseudomonadaceae</taxon>
        <taxon>Ectopseudomonas</taxon>
    </lineage>
</organism>
<feature type="transmembrane region" description="Helical" evidence="1">
    <location>
        <begin position="6"/>
        <end position="26"/>
    </location>
</feature>
<dbReference type="RefSeq" id="WP_252576668.1">
    <property type="nucleotide sequence ID" value="NZ_CP099397.1"/>
</dbReference>
<proteinExistence type="predicted"/>
<dbReference type="GeneID" id="300082450"/>
<dbReference type="Proteomes" id="UP001054897">
    <property type="component" value="Chromosome"/>
</dbReference>
<keyword evidence="1" id="KW-0472">Membrane</keyword>
<keyword evidence="3" id="KW-1185">Reference proteome</keyword>
<protein>
    <recommendedName>
        <fullName evidence="4">ATPase AAA-type core domain-containing protein</fullName>
    </recommendedName>
</protein>
<reference evidence="2" key="1">
    <citation type="submission" date="2022-06" db="EMBL/GenBank/DDBJ databases">
        <title>Complete genome of Pseudomonas hydrolytica DSWY01T.</title>
        <authorList>
            <person name="Jung J."/>
            <person name="Jeon C.O."/>
        </authorList>
    </citation>
    <scope>NUCLEOTIDE SEQUENCE</scope>
    <source>
        <strain evidence="2">DSWY01</strain>
    </source>
</reference>
<dbReference type="SUPFAM" id="SSF52540">
    <property type="entry name" value="P-loop containing nucleoside triphosphate hydrolases"/>
    <property type="match status" value="1"/>
</dbReference>
<keyword evidence="1" id="KW-0812">Transmembrane</keyword>
<sequence length="269" mass="28886">MTISLITASVIAAIVIIALLGLAAWARISAETARTNGYDQGYDDAKKAAKEYTTSLEGQLANAVGRLAKANREHDQQLQDADRRIAIYAGRSWTRAELTAIRRAAKQLKLAALTYNQLTTSQVLELSDQARHALTVCGELEQIAQRIEDQLEGNAPTALPNTQQEAEAALLEAAAFAAGVPNGKSWLVYGPEGCGKTRDSQAIADALGLTEIVDDWQPGDPVPVTKALVLTNHLGPDHMPFRRHVLSYDQAMSLVAAKAQQEGIVHAAV</sequence>
<keyword evidence="1" id="KW-1133">Transmembrane helix</keyword>
<evidence type="ECO:0000313" key="2">
    <source>
        <dbReference type="EMBL" id="USR38122.1"/>
    </source>
</evidence>
<evidence type="ECO:0008006" key="4">
    <source>
        <dbReference type="Google" id="ProtNLM"/>
    </source>
</evidence>
<gene>
    <name evidence="2" type="ORF">L1F06_015740</name>
</gene>
<evidence type="ECO:0000256" key="1">
    <source>
        <dbReference type="SAM" id="Phobius"/>
    </source>
</evidence>
<dbReference type="InterPro" id="IPR027417">
    <property type="entry name" value="P-loop_NTPase"/>
</dbReference>
<dbReference type="EMBL" id="CP099397">
    <property type="protein sequence ID" value="USR38122.1"/>
    <property type="molecule type" value="Genomic_DNA"/>
</dbReference>
<name>A0ABY5A2M8_9GAMM</name>
<evidence type="ECO:0000313" key="3">
    <source>
        <dbReference type="Proteomes" id="UP001054897"/>
    </source>
</evidence>